<dbReference type="HOGENOM" id="CLU_005533_5_0_1"/>
<dbReference type="EMBL" id="KN846960">
    <property type="protein sequence ID" value="KIW65601.1"/>
    <property type="molecule type" value="Genomic_DNA"/>
</dbReference>
<evidence type="ECO:0000256" key="4">
    <source>
        <dbReference type="PIRSR" id="PIRSR005739-1"/>
    </source>
</evidence>
<dbReference type="Pfam" id="PF00891">
    <property type="entry name" value="Methyltransf_2"/>
    <property type="match status" value="1"/>
</dbReference>
<evidence type="ECO:0000256" key="2">
    <source>
        <dbReference type="ARBA" id="ARBA00022679"/>
    </source>
</evidence>
<feature type="active site" description="Proton acceptor" evidence="4">
    <location>
        <position position="308"/>
    </location>
</feature>
<dbReference type="SUPFAM" id="SSF46785">
    <property type="entry name" value="Winged helix' DNA-binding domain"/>
    <property type="match status" value="1"/>
</dbReference>
<evidence type="ECO:0000259" key="6">
    <source>
        <dbReference type="Pfam" id="PF08100"/>
    </source>
</evidence>
<dbReference type="GO" id="GO:0008171">
    <property type="term" value="F:O-methyltransferase activity"/>
    <property type="evidence" value="ECO:0007669"/>
    <property type="project" value="InterPro"/>
</dbReference>
<keyword evidence="3" id="KW-0949">S-adenosyl-L-methionine</keyword>
<dbReference type="PANTHER" id="PTHR43712:SF2">
    <property type="entry name" value="O-METHYLTRANSFERASE CICE"/>
    <property type="match status" value="1"/>
</dbReference>
<dbReference type="Proteomes" id="UP000054266">
    <property type="component" value="Unassembled WGS sequence"/>
</dbReference>
<dbReference type="InterPro" id="IPR012967">
    <property type="entry name" value="COMT_dimerisation"/>
</dbReference>
<dbReference type="GO" id="GO:0046983">
    <property type="term" value="F:protein dimerization activity"/>
    <property type="evidence" value="ECO:0007669"/>
    <property type="project" value="InterPro"/>
</dbReference>
<dbReference type="Pfam" id="PF08100">
    <property type="entry name" value="Dimerisation"/>
    <property type="match status" value="1"/>
</dbReference>
<protein>
    <submittedName>
        <fullName evidence="7">Uncharacterized protein</fullName>
    </submittedName>
</protein>
<dbReference type="PROSITE" id="PS51683">
    <property type="entry name" value="SAM_OMT_II"/>
    <property type="match status" value="1"/>
</dbReference>
<dbReference type="AlphaFoldDB" id="A0A0D2CK12"/>
<evidence type="ECO:0000313" key="8">
    <source>
        <dbReference type="Proteomes" id="UP000054266"/>
    </source>
</evidence>
<feature type="domain" description="O-methyltransferase C-terminal" evidence="5">
    <location>
        <begin position="183"/>
        <end position="377"/>
    </location>
</feature>
<dbReference type="InterPro" id="IPR001077">
    <property type="entry name" value="COMT_C"/>
</dbReference>
<reference evidence="7 8" key="1">
    <citation type="submission" date="2015-01" db="EMBL/GenBank/DDBJ databases">
        <title>The Genome Sequence of Capronia semiimmersa CBS27337.</title>
        <authorList>
            <consortium name="The Broad Institute Genomics Platform"/>
            <person name="Cuomo C."/>
            <person name="de Hoog S."/>
            <person name="Gorbushina A."/>
            <person name="Stielow B."/>
            <person name="Teixiera M."/>
            <person name="Abouelleil A."/>
            <person name="Chapman S.B."/>
            <person name="Priest M."/>
            <person name="Young S.K."/>
            <person name="Wortman J."/>
            <person name="Nusbaum C."/>
            <person name="Birren B."/>
        </authorList>
    </citation>
    <scope>NUCLEOTIDE SEQUENCE [LARGE SCALE GENOMIC DNA]</scope>
    <source>
        <strain evidence="7 8">CBS 27337</strain>
    </source>
</reference>
<feature type="domain" description="O-methyltransferase dimerisation" evidence="6">
    <location>
        <begin position="72"/>
        <end position="141"/>
    </location>
</feature>
<evidence type="ECO:0000259" key="5">
    <source>
        <dbReference type="Pfam" id="PF00891"/>
    </source>
</evidence>
<dbReference type="InterPro" id="IPR036388">
    <property type="entry name" value="WH-like_DNA-bd_sf"/>
</dbReference>
<keyword evidence="2" id="KW-0808">Transferase</keyword>
<dbReference type="InterPro" id="IPR029063">
    <property type="entry name" value="SAM-dependent_MTases_sf"/>
</dbReference>
<name>A0A0D2CK12_9EURO</name>
<evidence type="ECO:0000256" key="1">
    <source>
        <dbReference type="ARBA" id="ARBA00022603"/>
    </source>
</evidence>
<evidence type="ECO:0000313" key="7">
    <source>
        <dbReference type="EMBL" id="KIW65601.1"/>
    </source>
</evidence>
<keyword evidence="1" id="KW-0489">Methyltransferase</keyword>
<dbReference type="PIRSF" id="PIRSF005739">
    <property type="entry name" value="O-mtase"/>
    <property type="match status" value="1"/>
</dbReference>
<dbReference type="InterPro" id="IPR016461">
    <property type="entry name" value="COMT-like"/>
</dbReference>
<evidence type="ECO:0000256" key="3">
    <source>
        <dbReference type="ARBA" id="ARBA00022691"/>
    </source>
</evidence>
<gene>
    <name evidence="7" type="ORF">PV04_07846</name>
</gene>
<dbReference type="Gene3D" id="3.40.50.150">
    <property type="entry name" value="Vaccinia Virus protein VP39"/>
    <property type="match status" value="1"/>
</dbReference>
<dbReference type="PANTHER" id="PTHR43712">
    <property type="entry name" value="PUTATIVE (AFU_ORTHOLOGUE AFUA_4G14580)-RELATED"/>
    <property type="match status" value="1"/>
</dbReference>
<dbReference type="GO" id="GO:0032259">
    <property type="term" value="P:methylation"/>
    <property type="evidence" value="ECO:0007669"/>
    <property type="project" value="UniProtKB-KW"/>
</dbReference>
<dbReference type="Gene3D" id="1.10.10.10">
    <property type="entry name" value="Winged helix-like DNA-binding domain superfamily/Winged helix DNA-binding domain"/>
    <property type="match status" value="1"/>
</dbReference>
<sequence length="399" mass="43285">MAAPADDFKSLLALRDSINASIEAYVSLTPEERAKKPRVDQARQQIWKAATKLASETVTPQQQATLLAFQPWLNAVVRTALELDLFNHLGTSTTAAELSQKTGADETLIARLMRVLTGFNIVAELGEQTYAHTPVSQALTTTSIADLNKHIFDSSWGCIGKMPAYLKSLEYKNPDQPDNTLSHYATGTDFFAYLRSDPARLVRFNSAMKGAGGILASPIPAPLLEAAGTAAGQDGVAMVDVGGGIGQVTEKAMEANPAIKGRFIVQDLGKITDEARAKKPAFEVMDYDFFTEQPVKGAGIYFMRRVLHDFPDTKCREILKNQIAAMTPGTSRLLVCETVLPATGCSGFESLADISRTTFCSMQRTEKQWKALLESVGLKVVKFWSPVAGPFSVIESVVA</sequence>
<proteinExistence type="predicted"/>
<organism evidence="7 8">
    <name type="scientific">Phialophora macrospora</name>
    <dbReference type="NCBI Taxonomy" id="1851006"/>
    <lineage>
        <taxon>Eukaryota</taxon>
        <taxon>Fungi</taxon>
        <taxon>Dikarya</taxon>
        <taxon>Ascomycota</taxon>
        <taxon>Pezizomycotina</taxon>
        <taxon>Eurotiomycetes</taxon>
        <taxon>Chaetothyriomycetidae</taxon>
        <taxon>Chaetothyriales</taxon>
        <taxon>Herpotrichiellaceae</taxon>
        <taxon>Phialophora</taxon>
    </lineage>
</organism>
<keyword evidence="8" id="KW-1185">Reference proteome</keyword>
<accession>A0A0D2CK12</accession>
<dbReference type="InterPro" id="IPR036390">
    <property type="entry name" value="WH_DNA-bd_sf"/>
</dbReference>
<dbReference type="SUPFAM" id="SSF53335">
    <property type="entry name" value="S-adenosyl-L-methionine-dependent methyltransferases"/>
    <property type="match status" value="1"/>
</dbReference>